<feature type="compositionally biased region" description="Polar residues" evidence="4">
    <location>
        <begin position="237"/>
        <end position="254"/>
    </location>
</feature>
<comment type="caution">
    <text evidence="5">The sequence shown here is derived from an EMBL/GenBank/DDBJ whole genome shotgun (WGS) entry which is preliminary data.</text>
</comment>
<dbReference type="GO" id="GO:0045202">
    <property type="term" value="C:synapse"/>
    <property type="evidence" value="ECO:0007669"/>
    <property type="project" value="TreeGrafter"/>
</dbReference>
<feature type="region of interest" description="Disordered" evidence="4">
    <location>
        <begin position="560"/>
        <end position="608"/>
    </location>
</feature>
<feature type="region of interest" description="Disordered" evidence="4">
    <location>
        <begin position="1"/>
        <end position="144"/>
    </location>
</feature>
<feature type="region of interest" description="Disordered" evidence="4">
    <location>
        <begin position="761"/>
        <end position="782"/>
    </location>
</feature>
<gene>
    <name evidence="5" type="ORF">DNTS_016258</name>
</gene>
<dbReference type="AlphaFoldDB" id="A0A553Q0U4"/>
<keyword evidence="6" id="KW-1185">Reference proteome</keyword>
<keyword evidence="2" id="KW-0597">Phosphoprotein</keyword>
<feature type="region of interest" description="Disordered" evidence="4">
    <location>
        <begin position="204"/>
        <end position="223"/>
    </location>
</feature>
<evidence type="ECO:0000313" key="6">
    <source>
        <dbReference type="Proteomes" id="UP000316079"/>
    </source>
</evidence>
<feature type="compositionally biased region" description="Low complexity" evidence="4">
    <location>
        <begin position="362"/>
        <end position="381"/>
    </location>
</feature>
<dbReference type="PANTHER" id="PTHR28664:SF2">
    <property type="entry name" value="BRAIN-ENRICHED GUANYLATE KINASE-ASSOCIATED PROTEIN"/>
    <property type="match status" value="1"/>
</dbReference>
<feature type="compositionally biased region" description="Polar residues" evidence="4">
    <location>
        <begin position="31"/>
        <end position="43"/>
    </location>
</feature>
<feature type="region of interest" description="Disordered" evidence="4">
    <location>
        <begin position="237"/>
        <end position="299"/>
    </location>
</feature>
<dbReference type="STRING" id="623744.A0A553Q0U4"/>
<dbReference type="GO" id="GO:0016020">
    <property type="term" value="C:membrane"/>
    <property type="evidence" value="ECO:0007669"/>
    <property type="project" value="UniProtKB-SubCell"/>
</dbReference>
<evidence type="ECO:0000256" key="1">
    <source>
        <dbReference type="ARBA" id="ARBA00004170"/>
    </source>
</evidence>
<feature type="compositionally biased region" description="Low complexity" evidence="4">
    <location>
        <begin position="255"/>
        <end position="277"/>
    </location>
</feature>
<dbReference type="InterPro" id="IPR043441">
    <property type="entry name" value="Tjap1/BEGAIN"/>
</dbReference>
<comment type="subcellular location">
    <subcellularLocation>
        <location evidence="1">Membrane</location>
        <topology evidence="1">Peripheral membrane protein</topology>
    </subcellularLocation>
</comment>
<feature type="region of interest" description="Disordered" evidence="4">
    <location>
        <begin position="405"/>
        <end position="533"/>
    </location>
</feature>
<evidence type="ECO:0000313" key="5">
    <source>
        <dbReference type="EMBL" id="TRY83548.1"/>
    </source>
</evidence>
<organism evidence="5 6">
    <name type="scientific">Danionella cerebrum</name>
    <dbReference type="NCBI Taxonomy" id="2873325"/>
    <lineage>
        <taxon>Eukaryota</taxon>
        <taxon>Metazoa</taxon>
        <taxon>Chordata</taxon>
        <taxon>Craniata</taxon>
        <taxon>Vertebrata</taxon>
        <taxon>Euteleostomi</taxon>
        <taxon>Actinopterygii</taxon>
        <taxon>Neopterygii</taxon>
        <taxon>Teleostei</taxon>
        <taxon>Ostariophysi</taxon>
        <taxon>Cypriniformes</taxon>
        <taxon>Danionidae</taxon>
        <taxon>Danioninae</taxon>
        <taxon>Danionella</taxon>
    </lineage>
</organism>
<feature type="region of interest" description="Disordered" evidence="4">
    <location>
        <begin position="343"/>
        <end position="392"/>
    </location>
</feature>
<dbReference type="OrthoDB" id="9217007at2759"/>
<accession>A0A553Q0U4</accession>
<dbReference type="EMBL" id="SRMA01026473">
    <property type="protein sequence ID" value="TRY83548.1"/>
    <property type="molecule type" value="Genomic_DNA"/>
</dbReference>
<sequence>MQNGTSKTGRGVTANGTLKRKPKKASDRHSSTASCPVFSGSQSDLDEDPRCPSSNSSPSLHRPASASSLQGSLSNLKGSLTSLKSFPTSSELQKSDPCLQNSDSSPQNTTSGLQRSSPRLAKSSLKSSNSSLQKSNTSLWSSSSSLQNVNSTFNKSNLKCQSYNADLQSLDYLKKSNDSIQNSNPIFWSYKFSFKNSDPCLKKTISKQQNSKPPTQYPEESPRSRRFSLLISNFNLQSSKSNPNQHSYDTSLQDSNPSLHSSNSSLRNSDSNLRKSNPSLQGSNSNIQSNRFIDKNSNTSFRNFKSSNVNPRHLESSLQSWNPCLRNSIPSLKDSKPILQISDTNLQDPKYNLQNSDPNLRSSKINLKNSNPKLKNSNIKIQSSHSSLKTSDPCIQSFSYSLRNSSPQSSKAALQNSDVKNSKLNIGNSNPNLQNSTPNLQDSDRSLQRSNPSLKDSDENLNNSNPQTRTLKTSLQTSNSSLQNLDINPQNTTSSLQNSTSSLQSSSSSLRSSSPSLRGSSFSSSEDESWDTNSWSSGATCLLRSSIKQHSEEFFRACLDTTDPPEATSDSENTCQISESEIQEQTEPTGLELRDSESSIDSTGSSDLENKIEEKLKFSQFLDEVTSRVLHPECLEAFGVTGRLKDSPTHSPNPSPASSPQFGPRRDSLSDSRESNTPVFMSKWAKCMPTCKILDPSESQRKRNQEGPTFLDGFEQSYLETDIDRVRREDATIFAFSRDVDKRSLKHFATSRRGFKCIDAVPDPQNQSSALQRSPLSRKRSEFESTQRFLENELRHASDELDAQTEKLHRMQSSHAVLQRINQDLEQNILRMTQRHEEEKRSLNRQIHTLNSRLTDAHGIIQKLRRDNELYRKDCNLAAQLLQCGKTPHRTHTISELPVDLQKHLSSLMQNPANADAFTRSVAPHQSHSNVVPIRRIHERPDPGRSCPVSRSPSPDLPQFPENRRLANKSSDLYFSDTVLYCQPDERRKERWPERRQSEQIDRDAPNEFPLRSGYYSNISSEENLSATTIEHKHYPSMYAIRNPDTPKTNPFKNGVSSENVYSALAFNSNADDLRSVRSMDDWRSMDDISMSQHMSFSECNVAKIKLNPHYGGIQDRDNFTHGVNSQFNIPSSPAMITNVNQNKSKSAKEATFFSKDSPHESTRSLIASGTNDILHKDMATEKFCSLAESINIPKPISESHKCHSQVQRFKNTGLSRKDSLNRAQLYGTLLN</sequence>
<feature type="compositionally biased region" description="Basic and acidic residues" evidence="4">
    <location>
        <begin position="987"/>
        <end position="1006"/>
    </location>
</feature>
<feature type="compositionally biased region" description="Low complexity" evidence="4">
    <location>
        <begin position="122"/>
        <end position="144"/>
    </location>
</feature>
<feature type="region of interest" description="Disordered" evidence="4">
    <location>
        <begin position="923"/>
        <end position="963"/>
    </location>
</feature>
<feature type="compositionally biased region" description="Polar residues" evidence="4">
    <location>
        <begin position="382"/>
        <end position="392"/>
    </location>
</feature>
<feature type="compositionally biased region" description="Polar residues" evidence="4">
    <location>
        <begin position="343"/>
        <end position="361"/>
    </location>
</feature>
<feature type="region of interest" description="Disordered" evidence="4">
    <location>
        <begin position="987"/>
        <end position="1009"/>
    </location>
</feature>
<feature type="compositionally biased region" description="Polar residues" evidence="4">
    <location>
        <begin position="448"/>
        <end position="469"/>
    </location>
</feature>
<feature type="compositionally biased region" description="Low complexity" evidence="4">
    <location>
        <begin position="576"/>
        <end position="585"/>
    </location>
</feature>
<feature type="compositionally biased region" description="Polar residues" evidence="4">
    <location>
        <begin position="405"/>
        <end position="441"/>
    </location>
</feature>
<feature type="compositionally biased region" description="Low complexity" evidence="4">
    <location>
        <begin position="470"/>
        <end position="485"/>
    </location>
</feature>
<protein>
    <submittedName>
        <fullName evidence="5">Uncharacterized protein</fullName>
    </submittedName>
</protein>
<reference evidence="5 6" key="1">
    <citation type="journal article" date="2019" name="Sci. Data">
        <title>Hybrid genome assembly and annotation of Danionella translucida.</title>
        <authorList>
            <person name="Kadobianskyi M."/>
            <person name="Schulze L."/>
            <person name="Schuelke M."/>
            <person name="Judkewitz B."/>
        </authorList>
    </citation>
    <scope>NUCLEOTIDE SEQUENCE [LARGE SCALE GENOMIC DNA]</scope>
    <source>
        <strain evidence="5 6">Bolton</strain>
    </source>
</reference>
<evidence type="ECO:0000256" key="3">
    <source>
        <dbReference type="ARBA" id="ARBA00023136"/>
    </source>
</evidence>
<dbReference type="PANTHER" id="PTHR28664">
    <property type="entry name" value="TIGHT JUNCTION-ASSOCIATED PROTEIN 1"/>
    <property type="match status" value="1"/>
</dbReference>
<evidence type="ECO:0000256" key="2">
    <source>
        <dbReference type="ARBA" id="ARBA00022553"/>
    </source>
</evidence>
<dbReference type="Proteomes" id="UP000316079">
    <property type="component" value="Unassembled WGS sequence"/>
</dbReference>
<feature type="compositionally biased region" description="Low complexity" evidence="4">
    <location>
        <begin position="494"/>
        <end position="524"/>
    </location>
</feature>
<feature type="region of interest" description="Disordered" evidence="4">
    <location>
        <begin position="642"/>
        <end position="676"/>
    </location>
</feature>
<feature type="compositionally biased region" description="Basic and acidic residues" evidence="4">
    <location>
        <begin position="664"/>
        <end position="674"/>
    </location>
</feature>
<evidence type="ECO:0000256" key="4">
    <source>
        <dbReference type="SAM" id="MobiDB-lite"/>
    </source>
</evidence>
<name>A0A553Q0U4_9TELE</name>
<keyword evidence="3" id="KW-0472">Membrane</keyword>
<proteinExistence type="predicted"/>
<feature type="compositionally biased region" description="Polar residues" evidence="4">
    <location>
        <begin position="278"/>
        <end position="299"/>
    </location>
</feature>
<feature type="compositionally biased region" description="Polar residues" evidence="4">
    <location>
        <begin position="52"/>
        <end position="117"/>
    </location>
</feature>
<feature type="compositionally biased region" description="Polar residues" evidence="4">
    <location>
        <begin position="764"/>
        <end position="775"/>
    </location>
</feature>